<sequence>MSGDEESWIWFPNGRLEWSLDIVTLLAVIGESSIADHAQAITSSTLCLLPKLIPAPQALLKPSRPTRMPEVKAHMSGVYSGINLDSIGFFASIITPLDSLPALSFQVLHIKHSRRAQEHGQQQQLRRSVTEKVQDLITSPTLIIKDERPAVPPKLFSPLHILSVSSFVLTIGIIIAGIFWRDAPAIMAVTLISITSTIAGYASLWRPILMYRKHKNEVPRGDVLIRTREAAFVLIKCTEEVARELYSGTEVCDYYVGDQSYRLLMGLATMLLMMSVILLGNCTWNSQVLIGASYIILNGLYWGLGMLPQSQFWDLSRYEFTDVTPPDAVGAHIDTDENNSVEGCPSFTRTLWYAIRETKLTGWAERSGAAPNSEQWQRWLREAQENAMSGNRSWNAVARKNALMKMDVSHSRAPQPDSALMPAIVAESNAESGGPDGVNGSPSSNSTVGPEAV</sequence>
<keyword evidence="2" id="KW-0812">Transmembrane</keyword>
<dbReference type="EMBL" id="KL660684">
    <property type="protein sequence ID" value="KFA64513.1"/>
    <property type="molecule type" value="Genomic_DNA"/>
</dbReference>
<feature type="region of interest" description="Disordered" evidence="1">
    <location>
        <begin position="407"/>
        <end position="453"/>
    </location>
</feature>
<keyword evidence="2" id="KW-0472">Membrane</keyword>
<feature type="transmembrane region" description="Helical" evidence="2">
    <location>
        <begin position="155"/>
        <end position="179"/>
    </location>
</feature>
<organism evidence="3 4">
    <name type="scientific">Stachybotrys chlorohalonatus (strain IBT 40285)</name>
    <dbReference type="NCBI Taxonomy" id="1283841"/>
    <lineage>
        <taxon>Eukaryota</taxon>
        <taxon>Fungi</taxon>
        <taxon>Dikarya</taxon>
        <taxon>Ascomycota</taxon>
        <taxon>Pezizomycotina</taxon>
        <taxon>Sordariomycetes</taxon>
        <taxon>Hypocreomycetidae</taxon>
        <taxon>Hypocreales</taxon>
        <taxon>Stachybotryaceae</taxon>
        <taxon>Stachybotrys</taxon>
    </lineage>
</organism>
<name>A0A084QKM8_STAC4</name>
<dbReference type="HOGENOM" id="CLU_029043_1_0_1"/>
<feature type="compositionally biased region" description="Polar residues" evidence="1">
    <location>
        <begin position="440"/>
        <end position="453"/>
    </location>
</feature>
<evidence type="ECO:0000313" key="4">
    <source>
        <dbReference type="Proteomes" id="UP000028524"/>
    </source>
</evidence>
<feature type="transmembrane region" description="Helical" evidence="2">
    <location>
        <begin position="263"/>
        <end position="280"/>
    </location>
</feature>
<dbReference type="AlphaFoldDB" id="A0A084QKM8"/>
<protein>
    <submittedName>
        <fullName evidence="3">Uncharacterized protein</fullName>
    </submittedName>
</protein>
<dbReference type="OrthoDB" id="5412502at2759"/>
<dbReference type="InParanoid" id="A0A084QKM8"/>
<reference evidence="3 4" key="1">
    <citation type="journal article" date="2014" name="BMC Genomics">
        <title>Comparative genome sequencing reveals chemotype-specific gene clusters in the toxigenic black mold Stachybotrys.</title>
        <authorList>
            <person name="Semeiks J."/>
            <person name="Borek D."/>
            <person name="Otwinowski Z."/>
            <person name="Grishin N.V."/>
        </authorList>
    </citation>
    <scope>NUCLEOTIDE SEQUENCE [LARGE SCALE GENOMIC DNA]</scope>
    <source>
        <strain evidence="3 4">IBT 40285</strain>
    </source>
</reference>
<evidence type="ECO:0000256" key="2">
    <source>
        <dbReference type="SAM" id="Phobius"/>
    </source>
</evidence>
<evidence type="ECO:0000313" key="3">
    <source>
        <dbReference type="EMBL" id="KFA64513.1"/>
    </source>
</evidence>
<keyword evidence="2" id="KW-1133">Transmembrane helix</keyword>
<accession>A0A084QKM8</accession>
<feature type="transmembrane region" description="Helical" evidence="2">
    <location>
        <begin position="286"/>
        <end position="307"/>
    </location>
</feature>
<keyword evidence="4" id="KW-1185">Reference proteome</keyword>
<gene>
    <name evidence="3" type="ORF">S40285_08926</name>
</gene>
<evidence type="ECO:0000256" key="1">
    <source>
        <dbReference type="SAM" id="MobiDB-lite"/>
    </source>
</evidence>
<dbReference type="STRING" id="1283841.A0A084QKM8"/>
<feature type="transmembrane region" description="Helical" evidence="2">
    <location>
        <begin position="185"/>
        <end position="205"/>
    </location>
</feature>
<proteinExistence type="predicted"/>
<dbReference type="Proteomes" id="UP000028524">
    <property type="component" value="Unassembled WGS sequence"/>
</dbReference>
<dbReference type="OMA" id="YAIRETK"/>